<dbReference type="RefSeq" id="WP_249376209.1">
    <property type="nucleotide sequence ID" value="NZ_SNUZ01000006.1"/>
</dbReference>
<proteinExistence type="inferred from homology"/>
<organism evidence="4 5">
    <name type="scientific">Ruminococcus bromii</name>
    <dbReference type="NCBI Taxonomy" id="40518"/>
    <lineage>
        <taxon>Bacteria</taxon>
        <taxon>Bacillati</taxon>
        <taxon>Bacillota</taxon>
        <taxon>Clostridia</taxon>
        <taxon>Eubacteriales</taxon>
        <taxon>Oscillospiraceae</taxon>
        <taxon>Ruminococcus</taxon>
    </lineage>
</organism>
<feature type="domain" description="Carbamoyltransferase C-terminal" evidence="3">
    <location>
        <begin position="387"/>
        <end position="556"/>
    </location>
</feature>
<evidence type="ECO:0000259" key="3">
    <source>
        <dbReference type="Pfam" id="PF16861"/>
    </source>
</evidence>
<dbReference type="InterPro" id="IPR043129">
    <property type="entry name" value="ATPase_NBD"/>
</dbReference>
<evidence type="ECO:0000256" key="1">
    <source>
        <dbReference type="ARBA" id="ARBA00006129"/>
    </source>
</evidence>
<name>A0ABT0NH27_9FIRM</name>
<evidence type="ECO:0000259" key="2">
    <source>
        <dbReference type="Pfam" id="PF02543"/>
    </source>
</evidence>
<dbReference type="SUPFAM" id="SSF53067">
    <property type="entry name" value="Actin-like ATPase domain"/>
    <property type="match status" value="1"/>
</dbReference>
<dbReference type="Proteomes" id="UP001056693">
    <property type="component" value="Unassembled WGS sequence"/>
</dbReference>
<dbReference type="CDD" id="cd24033">
    <property type="entry name" value="ASKHA_NBD_NodU_CmcH-like_N"/>
    <property type="match status" value="1"/>
</dbReference>
<protein>
    <recommendedName>
        <fullName evidence="6">Carbamoyl transferase</fullName>
    </recommendedName>
</protein>
<accession>A0ABT0NH27</accession>
<dbReference type="Pfam" id="PF16861">
    <property type="entry name" value="Carbam_trans_C"/>
    <property type="match status" value="1"/>
</dbReference>
<dbReference type="Pfam" id="PF02543">
    <property type="entry name" value="Carbam_trans_N"/>
    <property type="match status" value="1"/>
</dbReference>
<comment type="caution">
    <text evidence="4">The sequence shown here is derived from an EMBL/GenBank/DDBJ whole genome shotgun (WGS) entry which is preliminary data.</text>
</comment>
<dbReference type="InterPro" id="IPR038152">
    <property type="entry name" value="Carbam_trans_C_sf"/>
</dbReference>
<sequence>MRNISLGLHMGHDRSVAIIENGMIIGALAAERIDRKKHSISAKIPFETIDKLLAYLEISINDIKYVGITYAAVDIQNLEDYYYDQLSDHYKNWNFELVCVDHHLAHAASTFYTSGFDKSLVFIADGGGDLVNGNEESESVYIADKNDIVLVEQRVQSNIIHTLSRKQFHILPFMNDAFLKHQISIAKKYEQITYMIGFDWNQAGKTMGLASYGNCLIDFNVPEIKDLQFELTLDYIIEEIYRMYESSGLKYPTFINKYRQDIANTVQIYTEKMVIAIVGYLIDKYKINKLCLAGGLFLNCLLNHKILETYPDIELHICPAAGDDGQAIGAAFWAYRKFKDTTLLDNSKNIPYLGISYSNQLIKNSLENFNLKYDFYDSTDELCKVIATNIYENKIIGFFTGRSEIGPRALCHRSIIANATWGGMKDYINQKVKHREPFRPFAPVVLEEYERTFFNLKQTSPYMLLAPTVNEDMSHLIPSVVHVDKTARVQSVNKNSNPFIYRVIEEFKNISGVPVILNTSFNDNGEPIVESPDDAIKTFLNTNIDVLVLEHFIVYK</sequence>
<evidence type="ECO:0000313" key="5">
    <source>
        <dbReference type="Proteomes" id="UP001056693"/>
    </source>
</evidence>
<dbReference type="PANTHER" id="PTHR34847:SF1">
    <property type="entry name" value="NODULATION PROTEIN U"/>
    <property type="match status" value="1"/>
</dbReference>
<dbReference type="InterPro" id="IPR003696">
    <property type="entry name" value="Carbtransf_dom"/>
</dbReference>
<feature type="domain" description="Carbamoyltransferase" evidence="2">
    <location>
        <begin position="93"/>
        <end position="331"/>
    </location>
</feature>
<evidence type="ECO:0000313" key="4">
    <source>
        <dbReference type="EMBL" id="MCL3787222.1"/>
    </source>
</evidence>
<dbReference type="InterPro" id="IPR051338">
    <property type="entry name" value="NodU/CmcH_Carbamoyltrnsfr"/>
</dbReference>
<dbReference type="PANTHER" id="PTHR34847">
    <property type="entry name" value="NODULATION PROTEIN U"/>
    <property type="match status" value="1"/>
</dbReference>
<gene>
    <name evidence="4" type="ORF">E2N93_04185</name>
</gene>
<evidence type="ECO:0008006" key="6">
    <source>
        <dbReference type="Google" id="ProtNLM"/>
    </source>
</evidence>
<dbReference type="Gene3D" id="3.90.870.20">
    <property type="entry name" value="Carbamoyltransferase, C-terminal domain"/>
    <property type="match status" value="1"/>
</dbReference>
<dbReference type="Gene3D" id="3.30.420.40">
    <property type="match status" value="2"/>
</dbReference>
<dbReference type="EMBL" id="SNUZ01000006">
    <property type="protein sequence ID" value="MCL3787222.1"/>
    <property type="molecule type" value="Genomic_DNA"/>
</dbReference>
<comment type="similarity">
    <text evidence="1">Belongs to the NodU/CmcH family.</text>
</comment>
<dbReference type="InterPro" id="IPR031730">
    <property type="entry name" value="Carbam_trans_C"/>
</dbReference>
<reference evidence="4 5" key="1">
    <citation type="submission" date="2019-03" db="EMBL/GenBank/DDBJ databases">
        <authorList>
            <person name="Molinero N."/>
            <person name="Sanchez B."/>
            <person name="Walker A."/>
            <person name="Duncan S."/>
            <person name="Delgado S."/>
            <person name="Margolles A."/>
        </authorList>
    </citation>
    <scope>NUCLEOTIDE SEQUENCE [LARGE SCALE GENOMIC DNA]</scope>
    <source>
        <strain evidence="4 5">IPLA60002</strain>
    </source>
</reference>
<keyword evidence="5" id="KW-1185">Reference proteome</keyword>